<dbReference type="SUPFAM" id="SSF75169">
    <property type="entry name" value="DsrEFH-like"/>
    <property type="match status" value="1"/>
</dbReference>
<dbReference type="OrthoDB" id="9795117at2"/>
<dbReference type="EMBL" id="CP014135">
    <property type="protein sequence ID" value="AMB86434.1"/>
    <property type="molecule type" value="Genomic_DNA"/>
</dbReference>
<dbReference type="STRING" id="46677.AWM79_14425"/>
<dbReference type="RefSeq" id="WP_017132385.1">
    <property type="nucleotide sequence ID" value="NZ_CP014135.1"/>
</dbReference>
<dbReference type="NCBIfam" id="TIGR03011">
    <property type="entry name" value="sulf_tusB_dsrH"/>
    <property type="match status" value="1"/>
</dbReference>
<dbReference type="PANTHER" id="PTHR37526">
    <property type="entry name" value="PROTEIN TUSB"/>
    <property type="match status" value="1"/>
</dbReference>
<dbReference type="Pfam" id="PF04077">
    <property type="entry name" value="DsrH"/>
    <property type="match status" value="1"/>
</dbReference>
<protein>
    <submittedName>
        <fullName evidence="1">Sulfur relay protein DsrH</fullName>
    </submittedName>
</protein>
<dbReference type="PANTHER" id="PTHR37526:SF1">
    <property type="entry name" value="PROTEIN TUSB"/>
    <property type="match status" value="1"/>
</dbReference>
<name>A0A0X1T300_PSEAA</name>
<sequence>MSTLHVLSHSPFTDSRLGSCLRLLGSDDALLLCGDAVYALQPRSLPLEALEERAAELSLFVLDEDLLARGLECPDWATRVDYPGFVELSIRYHKVNTWL</sequence>
<dbReference type="GO" id="GO:1990228">
    <property type="term" value="C:sulfurtransferase complex"/>
    <property type="evidence" value="ECO:0007669"/>
    <property type="project" value="TreeGrafter"/>
</dbReference>
<proteinExistence type="predicted"/>
<dbReference type="AlphaFoldDB" id="A0A0X1T300"/>
<evidence type="ECO:0000313" key="2">
    <source>
        <dbReference type="Proteomes" id="UP000063229"/>
    </source>
</evidence>
<dbReference type="GO" id="GO:0002143">
    <property type="term" value="P:tRNA wobble position uridine thiolation"/>
    <property type="evidence" value="ECO:0007669"/>
    <property type="project" value="InterPro"/>
</dbReference>
<reference evidence="1 2" key="1">
    <citation type="submission" date="2016-01" db="EMBL/GenBank/DDBJ databases">
        <authorList>
            <person name="McClelland M."/>
            <person name="Jain A."/>
            <person name="Saraogi P."/>
            <person name="Mendelson R."/>
            <person name="Westerman R."/>
            <person name="SanMiguel P."/>
            <person name="Csonka L."/>
        </authorList>
    </citation>
    <scope>NUCLEOTIDE SEQUENCE [LARGE SCALE GENOMIC DNA]</scope>
    <source>
        <strain evidence="1 2">NCPPB 2472</strain>
    </source>
</reference>
<dbReference type="KEGG" id="pagb:AWM79_14425"/>
<evidence type="ECO:0000313" key="1">
    <source>
        <dbReference type="EMBL" id="AMB86434.1"/>
    </source>
</evidence>
<dbReference type="Proteomes" id="UP000063229">
    <property type="component" value="Chromosome"/>
</dbReference>
<dbReference type="InterPro" id="IPR007215">
    <property type="entry name" value="Sulphur_relay_TusB/DsrH"/>
</dbReference>
<keyword evidence="2" id="KW-1185">Reference proteome</keyword>
<gene>
    <name evidence="1" type="ORF">AWM79_14425</name>
</gene>
<dbReference type="Gene3D" id="3.40.1260.10">
    <property type="entry name" value="DsrEFH-like"/>
    <property type="match status" value="1"/>
</dbReference>
<accession>A0A0X1T300</accession>
<dbReference type="InterPro" id="IPR027396">
    <property type="entry name" value="DsrEFH-like"/>
</dbReference>
<organism evidence="1 2">
    <name type="scientific">Pseudomonas agarici</name>
    <dbReference type="NCBI Taxonomy" id="46677"/>
    <lineage>
        <taxon>Bacteria</taxon>
        <taxon>Pseudomonadati</taxon>
        <taxon>Pseudomonadota</taxon>
        <taxon>Gammaproteobacteria</taxon>
        <taxon>Pseudomonadales</taxon>
        <taxon>Pseudomonadaceae</taxon>
        <taxon>Pseudomonas</taxon>
    </lineage>
</organism>